<dbReference type="RefSeq" id="XP_014177196.1">
    <property type="nucleotide sequence ID" value="XM_014321721.1"/>
</dbReference>
<comment type="subcellular location">
    <subcellularLocation>
        <location evidence="1">Nucleus</location>
    </subcellularLocation>
</comment>
<keyword evidence="4" id="KW-0804">Transcription</keyword>
<dbReference type="HOGENOM" id="CLU_802122_0_0_1"/>
<evidence type="ECO:0000256" key="6">
    <source>
        <dbReference type="SAM" id="MobiDB-lite"/>
    </source>
</evidence>
<dbReference type="Pfam" id="PF00172">
    <property type="entry name" value="Zn_clus"/>
    <property type="match status" value="1"/>
</dbReference>
<evidence type="ECO:0000256" key="4">
    <source>
        <dbReference type="ARBA" id="ARBA00023163"/>
    </source>
</evidence>
<keyword evidence="5" id="KW-0539">Nucleus</keyword>
<sequence>MQTNKPAITLDTALANSTLTNSPLTTQSANTTPNTSYTPIMPGESSTRRQRIAMACQYCRHRKIKCCGSTPCANCTRARRSCDYQPVPEEVNRATREKKAAAKAAKSAFVSQRAAPYFVGESPMYGMSYLGHGPIRGTHVPARRSYSTPININMATMSPYSPVPHSAPPMSSPAQFEQGWFNAPPVPVINVSPMVPIVPAVEAPMSVPIPSVPTLPPSVPDHSVEDNSAYATYATAPVSPTESSASTSYAMPVTPTPNILTYTPQPFPFSPSPLAQSAFASSPTLCPGLPVPQQKQQPQAPQQPLVGLGIGLPGPGDEGVYVSNVQGNEYMNGNVWVQPDASPYLQ</sequence>
<organism evidence="8 9">
    <name type="scientific">Trichosporon asahii var. asahii (strain ATCC 90039 / CBS 2479 / JCM 2466 / KCTC 7840 / NBRC 103889/ NCYC 2677 / UAMH 7654)</name>
    <name type="common">Yeast</name>
    <dbReference type="NCBI Taxonomy" id="1186058"/>
    <lineage>
        <taxon>Eukaryota</taxon>
        <taxon>Fungi</taxon>
        <taxon>Dikarya</taxon>
        <taxon>Basidiomycota</taxon>
        <taxon>Agaricomycotina</taxon>
        <taxon>Tremellomycetes</taxon>
        <taxon>Trichosporonales</taxon>
        <taxon>Trichosporonaceae</taxon>
        <taxon>Trichosporon</taxon>
    </lineage>
</organism>
<reference evidence="8 9" key="1">
    <citation type="journal article" date="2012" name="Eukaryot. Cell">
        <title>Draft genome sequence of CBS 2479, the standard type strain of Trichosporon asahii.</title>
        <authorList>
            <person name="Yang R.Y."/>
            <person name="Li H.T."/>
            <person name="Zhu H."/>
            <person name="Zhou G.P."/>
            <person name="Wang M."/>
            <person name="Wang L."/>
        </authorList>
    </citation>
    <scope>NUCLEOTIDE SEQUENCE [LARGE SCALE GENOMIC DNA]</scope>
    <source>
        <strain evidence="9">ATCC 90039 / CBS 2479 / JCM 2466 / KCTC 7840 / NCYC 2677 / UAMH 7654</strain>
    </source>
</reference>
<evidence type="ECO:0000313" key="8">
    <source>
        <dbReference type="EMBL" id="EJT46482.1"/>
    </source>
</evidence>
<dbReference type="InterPro" id="IPR051711">
    <property type="entry name" value="Stress_Response_Reg"/>
</dbReference>
<gene>
    <name evidence="8" type="ORF">A1Q1_04914</name>
</gene>
<evidence type="ECO:0000259" key="7">
    <source>
        <dbReference type="PROSITE" id="PS50048"/>
    </source>
</evidence>
<proteinExistence type="predicted"/>
<dbReference type="CDD" id="cd00067">
    <property type="entry name" value="GAL4"/>
    <property type="match status" value="1"/>
</dbReference>
<evidence type="ECO:0000256" key="5">
    <source>
        <dbReference type="ARBA" id="ARBA00023242"/>
    </source>
</evidence>
<name>J6EUP2_TRIAS</name>
<dbReference type="OrthoDB" id="39175at2759"/>
<dbReference type="KEGG" id="tasa:A1Q1_04914"/>
<feature type="compositionally biased region" description="Polar residues" evidence="6">
    <location>
        <begin position="19"/>
        <end position="38"/>
    </location>
</feature>
<dbReference type="GO" id="GO:0045944">
    <property type="term" value="P:positive regulation of transcription by RNA polymerase II"/>
    <property type="evidence" value="ECO:0007669"/>
    <property type="project" value="TreeGrafter"/>
</dbReference>
<dbReference type="Proteomes" id="UP000002748">
    <property type="component" value="Unassembled WGS sequence"/>
</dbReference>
<dbReference type="GO" id="GO:0008270">
    <property type="term" value="F:zinc ion binding"/>
    <property type="evidence" value="ECO:0007669"/>
    <property type="project" value="InterPro"/>
</dbReference>
<dbReference type="EMBL" id="ALBS01000290">
    <property type="protein sequence ID" value="EJT46482.1"/>
    <property type="molecule type" value="Genomic_DNA"/>
</dbReference>
<evidence type="ECO:0000313" key="9">
    <source>
        <dbReference type="Proteomes" id="UP000002748"/>
    </source>
</evidence>
<keyword evidence="2" id="KW-0805">Transcription regulation</keyword>
<dbReference type="VEuPathDB" id="FungiDB:A1Q1_04914"/>
<comment type="caution">
    <text evidence="8">The sequence shown here is derived from an EMBL/GenBank/DDBJ whole genome shotgun (WGS) entry which is preliminary data.</text>
</comment>
<dbReference type="InterPro" id="IPR036864">
    <property type="entry name" value="Zn2-C6_fun-type_DNA-bd_sf"/>
</dbReference>
<dbReference type="PANTHER" id="PTHR47540">
    <property type="entry name" value="THIAMINE REPRESSIBLE GENES REGULATORY PROTEIN THI5"/>
    <property type="match status" value="1"/>
</dbReference>
<keyword evidence="3" id="KW-0238">DNA-binding</keyword>
<dbReference type="SUPFAM" id="SSF57701">
    <property type="entry name" value="Zn2/Cys6 DNA-binding domain"/>
    <property type="match status" value="1"/>
</dbReference>
<evidence type="ECO:0000256" key="1">
    <source>
        <dbReference type="ARBA" id="ARBA00004123"/>
    </source>
</evidence>
<dbReference type="GO" id="GO:0005634">
    <property type="term" value="C:nucleus"/>
    <property type="evidence" value="ECO:0007669"/>
    <property type="project" value="UniProtKB-SubCell"/>
</dbReference>
<feature type="region of interest" description="Disordered" evidence="6">
    <location>
        <begin position="19"/>
        <end position="46"/>
    </location>
</feature>
<dbReference type="PROSITE" id="PS50048">
    <property type="entry name" value="ZN2_CY6_FUNGAL_2"/>
    <property type="match status" value="1"/>
</dbReference>
<dbReference type="GO" id="GO:0000981">
    <property type="term" value="F:DNA-binding transcription factor activity, RNA polymerase II-specific"/>
    <property type="evidence" value="ECO:0007669"/>
    <property type="project" value="InterPro"/>
</dbReference>
<dbReference type="PANTHER" id="PTHR47540:SF2">
    <property type="entry name" value="ZN(II)2CYS6 TRANSCRIPTION FACTOR (EUROFUNG)"/>
    <property type="match status" value="1"/>
</dbReference>
<dbReference type="GeneID" id="25988426"/>
<feature type="region of interest" description="Disordered" evidence="6">
    <location>
        <begin position="285"/>
        <end position="305"/>
    </location>
</feature>
<dbReference type="InterPro" id="IPR001138">
    <property type="entry name" value="Zn2Cys6_DnaBD"/>
</dbReference>
<protein>
    <recommendedName>
        <fullName evidence="7">Zn(2)-C6 fungal-type domain-containing protein</fullName>
    </recommendedName>
</protein>
<dbReference type="PROSITE" id="PS00463">
    <property type="entry name" value="ZN2_CY6_FUNGAL_1"/>
    <property type="match status" value="1"/>
</dbReference>
<dbReference type="AlphaFoldDB" id="J6EUP2"/>
<dbReference type="Gene3D" id="4.10.240.10">
    <property type="entry name" value="Zn(2)-C6 fungal-type DNA-binding domain"/>
    <property type="match status" value="1"/>
</dbReference>
<evidence type="ECO:0000256" key="2">
    <source>
        <dbReference type="ARBA" id="ARBA00023015"/>
    </source>
</evidence>
<dbReference type="SMART" id="SM00066">
    <property type="entry name" value="GAL4"/>
    <property type="match status" value="1"/>
</dbReference>
<accession>J6EUP2</accession>
<feature type="domain" description="Zn(2)-C6 fungal-type" evidence="7">
    <location>
        <begin position="55"/>
        <end position="84"/>
    </location>
</feature>
<dbReference type="GO" id="GO:0043565">
    <property type="term" value="F:sequence-specific DNA binding"/>
    <property type="evidence" value="ECO:0007669"/>
    <property type="project" value="TreeGrafter"/>
</dbReference>
<feature type="compositionally biased region" description="Low complexity" evidence="6">
    <location>
        <begin position="287"/>
        <end position="305"/>
    </location>
</feature>
<evidence type="ECO:0000256" key="3">
    <source>
        <dbReference type="ARBA" id="ARBA00023125"/>
    </source>
</evidence>